<dbReference type="RefSeq" id="WP_025435742.1">
    <property type="nucleotide sequence ID" value="NZ_CP007452.1"/>
</dbReference>
<dbReference type="OrthoDB" id="9804377at2"/>
<evidence type="ECO:0000256" key="4">
    <source>
        <dbReference type="ARBA" id="ARBA00022840"/>
    </source>
</evidence>
<accession>W8T4S0</accession>
<sequence>MKAGILVNGTLEDGEFYKVQLSGCDYVISADGASNFAYTAGIVPDVIMGDMDSISSEARAFFESKGVAFEGFPSRKDFTDTELCMEHAKSKGAREIVLYGAIGSRIDHSLANIGLMYLIFKSGIKPGLVNETNEVFLIDSELELSGEKGDLVSVLPIMGDAKGVTLEGLEYPLCNYDIDFGRSIGVSNVMTGKTCRVSLKEGYLLVIKSKD</sequence>
<evidence type="ECO:0000313" key="7">
    <source>
        <dbReference type="EMBL" id="AHM56759.1"/>
    </source>
</evidence>
<dbReference type="PATRIC" id="fig|1286171.3.peg.1415"/>
<keyword evidence="2" id="KW-0547">Nucleotide-binding</keyword>
<name>W8T4S0_PEPAC</name>
<dbReference type="eggNOG" id="COG1564">
    <property type="taxonomic scope" value="Bacteria"/>
</dbReference>
<keyword evidence="1 7" id="KW-0808">Transferase</keyword>
<dbReference type="Pfam" id="PF04265">
    <property type="entry name" value="TPK_B1_binding"/>
    <property type="match status" value="1"/>
</dbReference>
<dbReference type="GO" id="GO:0030975">
    <property type="term" value="F:thiamine binding"/>
    <property type="evidence" value="ECO:0007669"/>
    <property type="project" value="InterPro"/>
</dbReference>
<dbReference type="Gene3D" id="3.40.50.10240">
    <property type="entry name" value="Thiamin pyrophosphokinase, catalytic domain"/>
    <property type="match status" value="1"/>
</dbReference>
<dbReference type="PANTHER" id="PTHR41299:SF1">
    <property type="entry name" value="THIAMINE PYROPHOSPHOKINASE"/>
    <property type="match status" value="1"/>
</dbReference>
<gene>
    <name evidence="7" type="ORF">EAL2_c14640</name>
</gene>
<dbReference type="GO" id="GO:0009229">
    <property type="term" value="P:thiamine diphosphate biosynthetic process"/>
    <property type="evidence" value="ECO:0007669"/>
    <property type="project" value="InterPro"/>
</dbReference>
<dbReference type="InterPro" id="IPR036371">
    <property type="entry name" value="TPK_B1-bd_sf"/>
</dbReference>
<evidence type="ECO:0000256" key="2">
    <source>
        <dbReference type="ARBA" id="ARBA00022741"/>
    </source>
</evidence>
<dbReference type="GO" id="GO:0016301">
    <property type="term" value="F:kinase activity"/>
    <property type="evidence" value="ECO:0007669"/>
    <property type="project" value="UniProtKB-KW"/>
</dbReference>
<dbReference type="AlphaFoldDB" id="W8T4S0"/>
<dbReference type="NCBIfam" id="TIGR01378">
    <property type="entry name" value="thi_PPkinase"/>
    <property type="match status" value="1"/>
</dbReference>
<dbReference type="HOGENOM" id="CLU_044237_1_1_9"/>
<dbReference type="EMBL" id="CP007452">
    <property type="protein sequence ID" value="AHM56759.1"/>
    <property type="molecule type" value="Genomic_DNA"/>
</dbReference>
<dbReference type="SUPFAM" id="SSF63862">
    <property type="entry name" value="Thiamin pyrophosphokinase, substrate-binding domain"/>
    <property type="match status" value="1"/>
</dbReference>
<dbReference type="InterPro" id="IPR053149">
    <property type="entry name" value="TPK"/>
</dbReference>
<reference evidence="7 8" key="1">
    <citation type="journal article" date="2014" name="Genome Announc.">
        <title>Complete Genome Sequence of Amino Acid-Utilizing Eubacterium acidaminophilum al-2 (DSM 3953).</title>
        <authorList>
            <person name="Poehlein A."/>
            <person name="Andreesen J.R."/>
            <person name="Daniel R."/>
        </authorList>
    </citation>
    <scope>NUCLEOTIDE SEQUENCE [LARGE SCALE GENOMIC DNA]</scope>
    <source>
        <strain evidence="7 8">DSM 3953</strain>
    </source>
</reference>
<protein>
    <recommendedName>
        <fullName evidence="5">Thiamine diphosphokinase</fullName>
        <ecNumber evidence="5">2.7.6.2</ecNumber>
    </recommendedName>
</protein>
<dbReference type="GO" id="GO:0005524">
    <property type="term" value="F:ATP binding"/>
    <property type="evidence" value="ECO:0007669"/>
    <property type="project" value="UniProtKB-KW"/>
</dbReference>
<keyword evidence="4" id="KW-0067">ATP-binding</keyword>
<dbReference type="SMART" id="SM00983">
    <property type="entry name" value="TPK_B1_binding"/>
    <property type="match status" value="1"/>
</dbReference>
<dbReference type="GO" id="GO:0006772">
    <property type="term" value="P:thiamine metabolic process"/>
    <property type="evidence" value="ECO:0007669"/>
    <property type="project" value="UniProtKB-UniRule"/>
</dbReference>
<organism evidence="7 8">
    <name type="scientific">Peptoclostridium acidaminophilum DSM 3953</name>
    <dbReference type="NCBI Taxonomy" id="1286171"/>
    <lineage>
        <taxon>Bacteria</taxon>
        <taxon>Bacillati</taxon>
        <taxon>Bacillota</taxon>
        <taxon>Clostridia</taxon>
        <taxon>Peptostreptococcales</taxon>
        <taxon>Peptoclostridiaceae</taxon>
        <taxon>Peptoclostridium</taxon>
    </lineage>
</organism>
<feature type="domain" description="Thiamin pyrophosphokinase thiamin-binding" evidence="6">
    <location>
        <begin position="146"/>
        <end position="205"/>
    </location>
</feature>
<dbReference type="CDD" id="cd07995">
    <property type="entry name" value="TPK"/>
    <property type="match status" value="1"/>
</dbReference>
<dbReference type="PANTHER" id="PTHR41299">
    <property type="entry name" value="THIAMINE PYROPHOSPHOKINASE"/>
    <property type="match status" value="1"/>
</dbReference>
<dbReference type="InterPro" id="IPR036759">
    <property type="entry name" value="TPK_catalytic_sf"/>
</dbReference>
<keyword evidence="3 7" id="KW-0418">Kinase</keyword>
<evidence type="ECO:0000259" key="6">
    <source>
        <dbReference type="SMART" id="SM00983"/>
    </source>
</evidence>
<dbReference type="GO" id="GO:0004788">
    <property type="term" value="F:thiamine diphosphokinase activity"/>
    <property type="evidence" value="ECO:0007669"/>
    <property type="project" value="UniProtKB-UniRule"/>
</dbReference>
<dbReference type="STRING" id="1286171.EAL2_c14640"/>
<evidence type="ECO:0000256" key="5">
    <source>
        <dbReference type="NCBIfam" id="TIGR01378"/>
    </source>
</evidence>
<keyword evidence="8" id="KW-1185">Reference proteome</keyword>
<evidence type="ECO:0000256" key="1">
    <source>
        <dbReference type="ARBA" id="ARBA00022679"/>
    </source>
</evidence>
<dbReference type="Pfam" id="PF04263">
    <property type="entry name" value="TPK_catalytic"/>
    <property type="match status" value="1"/>
</dbReference>
<evidence type="ECO:0000256" key="3">
    <source>
        <dbReference type="ARBA" id="ARBA00022777"/>
    </source>
</evidence>
<dbReference type="InterPro" id="IPR007373">
    <property type="entry name" value="Thiamin_PyroPKinase_B1-bd"/>
</dbReference>
<dbReference type="InterPro" id="IPR006282">
    <property type="entry name" value="Thi_PPkinase"/>
</dbReference>
<dbReference type="Proteomes" id="UP000019591">
    <property type="component" value="Chromosome"/>
</dbReference>
<dbReference type="InterPro" id="IPR007371">
    <property type="entry name" value="TPK_catalytic"/>
</dbReference>
<dbReference type="KEGG" id="eac:EAL2_c14640"/>
<dbReference type="SUPFAM" id="SSF63999">
    <property type="entry name" value="Thiamin pyrophosphokinase, catalytic domain"/>
    <property type="match status" value="1"/>
</dbReference>
<proteinExistence type="predicted"/>
<dbReference type="EC" id="2.7.6.2" evidence="5"/>
<evidence type="ECO:0000313" key="8">
    <source>
        <dbReference type="Proteomes" id="UP000019591"/>
    </source>
</evidence>